<evidence type="ECO:0000313" key="2">
    <source>
        <dbReference type="EMBL" id="QGM99236.1"/>
    </source>
</evidence>
<feature type="domain" description="Glycosyltransferase 2-like" evidence="1">
    <location>
        <begin position="5"/>
        <end position="132"/>
    </location>
</feature>
<dbReference type="RefSeq" id="WP_016918954.1">
    <property type="nucleotide sequence ID" value="NZ_CP044331.1"/>
</dbReference>
<keyword evidence="2" id="KW-0808">Transferase</keyword>
<dbReference type="AlphaFoldDB" id="A0A6B8M998"/>
<dbReference type="EMBL" id="CP044331">
    <property type="protein sequence ID" value="QGM99236.1"/>
    <property type="molecule type" value="Genomic_DNA"/>
</dbReference>
<reference evidence="2 3" key="1">
    <citation type="submission" date="2019-09" db="EMBL/GenBank/DDBJ databases">
        <title>Isolation and complete genome sequencing of Methylocystis species.</title>
        <authorList>
            <person name="Rumah B.L."/>
            <person name="Stead C.E."/>
            <person name="Stevens B.C."/>
            <person name="Minton N.P."/>
            <person name="Grosse-Honebrink A."/>
            <person name="Zhang Y."/>
        </authorList>
    </citation>
    <scope>NUCLEOTIDE SEQUENCE [LARGE SCALE GENOMIC DNA]</scope>
    <source>
        <strain evidence="2 3">BRCS2</strain>
    </source>
</reference>
<dbReference type="PANTHER" id="PTHR43685:SF2">
    <property type="entry name" value="GLYCOSYLTRANSFERASE 2-LIKE DOMAIN-CONTAINING PROTEIN"/>
    <property type="match status" value="1"/>
</dbReference>
<dbReference type="InterPro" id="IPR050834">
    <property type="entry name" value="Glycosyltransf_2"/>
</dbReference>
<accession>A0A6B8M998</accession>
<proteinExistence type="predicted"/>
<evidence type="ECO:0000259" key="1">
    <source>
        <dbReference type="Pfam" id="PF00535"/>
    </source>
</evidence>
<organism evidence="2 3">
    <name type="scientific">Methylocystis parvus</name>
    <dbReference type="NCBI Taxonomy" id="134"/>
    <lineage>
        <taxon>Bacteria</taxon>
        <taxon>Pseudomonadati</taxon>
        <taxon>Pseudomonadota</taxon>
        <taxon>Alphaproteobacteria</taxon>
        <taxon>Hyphomicrobiales</taxon>
        <taxon>Methylocystaceae</taxon>
        <taxon>Methylocystis</taxon>
    </lineage>
</organism>
<dbReference type="InterPro" id="IPR001173">
    <property type="entry name" value="Glyco_trans_2-like"/>
</dbReference>
<dbReference type="GO" id="GO:0016740">
    <property type="term" value="F:transferase activity"/>
    <property type="evidence" value="ECO:0007669"/>
    <property type="project" value="UniProtKB-KW"/>
</dbReference>
<dbReference type="Proteomes" id="UP000422569">
    <property type="component" value="Chromosome"/>
</dbReference>
<sequence>MPAVSVVIPHFNRLNTLPRALRSVAAQSFRDIEMIIVDDASSDDPGPIVRAMSPPFPVTILRQETNTGPARCRNIGVAEAKGRWIAFLDSDDEWLSEKIATQVAAAEHAGDKGRVVCVAKTFIRWPDREEERALWNPDDGPIGAFFFLQGGVMQTSSLLLSRELALAAPFDERLRQFEDIWFLIQLAEQGASFQFQHERLFYWYRGASEAQLSRAISIASARTFMELCGPAIGNREKRAFLTMMAGPAWVRKAPLEFWPAAIGALLDGSISFRNLAGIIRKSRSVRLLP</sequence>
<dbReference type="Pfam" id="PF00535">
    <property type="entry name" value="Glycos_transf_2"/>
    <property type="match status" value="1"/>
</dbReference>
<dbReference type="KEGG" id="mpar:F7D14_18270"/>
<dbReference type="Gene3D" id="3.90.550.10">
    <property type="entry name" value="Spore Coat Polysaccharide Biosynthesis Protein SpsA, Chain A"/>
    <property type="match status" value="1"/>
</dbReference>
<dbReference type="CDD" id="cd00761">
    <property type="entry name" value="Glyco_tranf_GTA_type"/>
    <property type="match status" value="1"/>
</dbReference>
<protein>
    <submittedName>
        <fullName evidence="2">Glycosyltransferase family 2 protein</fullName>
    </submittedName>
</protein>
<dbReference type="InterPro" id="IPR029044">
    <property type="entry name" value="Nucleotide-diphossugar_trans"/>
</dbReference>
<gene>
    <name evidence="2" type="ORF">F7D14_18270</name>
</gene>
<name>A0A6B8M998_9HYPH</name>
<dbReference type="SUPFAM" id="SSF53448">
    <property type="entry name" value="Nucleotide-diphospho-sugar transferases"/>
    <property type="match status" value="1"/>
</dbReference>
<evidence type="ECO:0000313" key="3">
    <source>
        <dbReference type="Proteomes" id="UP000422569"/>
    </source>
</evidence>
<dbReference type="PANTHER" id="PTHR43685">
    <property type="entry name" value="GLYCOSYLTRANSFERASE"/>
    <property type="match status" value="1"/>
</dbReference>
<keyword evidence="3" id="KW-1185">Reference proteome</keyword>